<feature type="region of interest" description="Disordered" evidence="3">
    <location>
        <begin position="605"/>
        <end position="628"/>
    </location>
</feature>
<dbReference type="PANTHER" id="PTHR24200:SF11">
    <property type="entry name" value="TOUCAN, ISOFORM A"/>
    <property type="match status" value="1"/>
</dbReference>
<accession>A0AAW1UGG6</accession>
<evidence type="ECO:0000256" key="2">
    <source>
        <dbReference type="SAM" id="Coils"/>
    </source>
</evidence>
<feature type="region of interest" description="Disordered" evidence="3">
    <location>
        <begin position="414"/>
        <end position="444"/>
    </location>
</feature>
<dbReference type="GO" id="GO:0005634">
    <property type="term" value="C:nucleus"/>
    <property type="evidence" value="ECO:0007669"/>
    <property type="project" value="TreeGrafter"/>
</dbReference>
<dbReference type="PANTHER" id="PTHR24200">
    <property type="entry name" value="TOUCAN, ISOFORM A"/>
    <property type="match status" value="1"/>
</dbReference>
<protein>
    <submittedName>
        <fullName evidence="4">Uncharacterized protein</fullName>
    </submittedName>
</protein>
<keyword evidence="1 2" id="KW-0175">Coiled coil</keyword>
<name>A0AAW1UGG6_9CUCU</name>
<evidence type="ECO:0000313" key="4">
    <source>
        <dbReference type="EMBL" id="KAK9879876.1"/>
    </source>
</evidence>
<evidence type="ECO:0000256" key="3">
    <source>
        <dbReference type="SAM" id="MobiDB-lite"/>
    </source>
</evidence>
<dbReference type="GO" id="GO:0005737">
    <property type="term" value="C:cytoplasm"/>
    <property type="evidence" value="ECO:0007669"/>
    <property type="project" value="TreeGrafter"/>
</dbReference>
<feature type="compositionally biased region" description="Polar residues" evidence="3">
    <location>
        <begin position="477"/>
        <end position="490"/>
    </location>
</feature>
<feature type="compositionally biased region" description="Low complexity" evidence="3">
    <location>
        <begin position="502"/>
        <end position="513"/>
    </location>
</feature>
<keyword evidence="5" id="KW-1185">Reference proteome</keyword>
<feature type="compositionally biased region" description="Basic and acidic residues" evidence="3">
    <location>
        <begin position="1"/>
        <end position="18"/>
    </location>
</feature>
<feature type="region of interest" description="Disordered" evidence="3">
    <location>
        <begin position="1"/>
        <end position="29"/>
    </location>
</feature>
<feature type="region of interest" description="Disordered" evidence="3">
    <location>
        <begin position="477"/>
        <end position="524"/>
    </location>
</feature>
<sequence>MLLNKLEENGRSTVKADRTSPAVRTPPPTKEVIKQVPKTSEALAILIQHLVFTVGAFEVPHLKRQVKSFQLENEDIRLACQQLEEELLEERHKNAAFLEEERMRFREDVEHLIENHRNQIAQIINQKEQSEEKLLNQCDSSQTELRKQYEEKLSTLKREFERLQKTHEESLDILREENEAIREDIDAKNEEIRDAKHESIKLREDYEAKESLLKEQIQFLSRENHKFKQELASCKEEISKLEIERIRLLEENKRLFSYGEGKGVGVQEVESLRVVLELKQNEVSDLRKTLAEATQKAESLAGCEEKAALLQARCEDLQLQLERKNDYEMMLVSENKKLEQSIIEETNQRRSLALRNEELQWKLKQNKEVITKILEQTSDDVFNKSGHLSSSFNNERYNSNTSLNISFKNFCPSTRSSISSESAKKLKKTCSVDEDESPPPSPKIKAVVEKSDSVSYVLDLDESPEVVASRLVRRSFRNTLNQKNTPTKSPCNKRPRMKGNPLSQSSSASSLASPNKVEYNRSSSATIRMSDDDFQDDFIFSDNSSSPSPYHYSNLKLDESPECRKNSHRDLDYLEDHVLDLTLPALPSGLGCQMGVQALPRPKHLAGEAMVSESNSDDESTSSSSGQL</sequence>
<proteinExistence type="predicted"/>
<comment type="caution">
    <text evidence="4">The sequence shown here is derived from an EMBL/GenBank/DDBJ whole genome shotgun (WGS) entry which is preliminary data.</text>
</comment>
<feature type="coiled-coil region" evidence="2">
    <location>
        <begin position="66"/>
        <end position="320"/>
    </location>
</feature>
<evidence type="ECO:0000256" key="1">
    <source>
        <dbReference type="ARBA" id="ARBA00023054"/>
    </source>
</evidence>
<gene>
    <name evidence="4" type="ORF">WA026_008378</name>
</gene>
<dbReference type="InterPro" id="IPR051293">
    <property type="entry name" value="MTUS1/CCDC69"/>
</dbReference>
<reference evidence="4 5" key="1">
    <citation type="submission" date="2023-03" db="EMBL/GenBank/DDBJ databases">
        <title>Genome insight into feeding habits of ladybird beetles.</title>
        <authorList>
            <person name="Li H.-S."/>
            <person name="Huang Y.-H."/>
            <person name="Pang H."/>
        </authorList>
    </citation>
    <scope>NUCLEOTIDE SEQUENCE [LARGE SCALE GENOMIC DNA]</scope>
    <source>
        <strain evidence="4">SYSU_2023b</strain>
        <tissue evidence="4">Whole body</tissue>
    </source>
</reference>
<dbReference type="GO" id="GO:0008017">
    <property type="term" value="F:microtubule binding"/>
    <property type="evidence" value="ECO:0007669"/>
    <property type="project" value="TreeGrafter"/>
</dbReference>
<dbReference type="Proteomes" id="UP001431783">
    <property type="component" value="Unassembled WGS sequence"/>
</dbReference>
<dbReference type="EMBL" id="JARQZJ010000063">
    <property type="protein sequence ID" value="KAK9879876.1"/>
    <property type="molecule type" value="Genomic_DNA"/>
</dbReference>
<dbReference type="AlphaFoldDB" id="A0AAW1UGG6"/>
<evidence type="ECO:0000313" key="5">
    <source>
        <dbReference type="Proteomes" id="UP001431783"/>
    </source>
</evidence>
<organism evidence="4 5">
    <name type="scientific">Henosepilachna vigintioctopunctata</name>
    <dbReference type="NCBI Taxonomy" id="420089"/>
    <lineage>
        <taxon>Eukaryota</taxon>
        <taxon>Metazoa</taxon>
        <taxon>Ecdysozoa</taxon>
        <taxon>Arthropoda</taxon>
        <taxon>Hexapoda</taxon>
        <taxon>Insecta</taxon>
        <taxon>Pterygota</taxon>
        <taxon>Neoptera</taxon>
        <taxon>Endopterygota</taxon>
        <taxon>Coleoptera</taxon>
        <taxon>Polyphaga</taxon>
        <taxon>Cucujiformia</taxon>
        <taxon>Coccinelloidea</taxon>
        <taxon>Coccinellidae</taxon>
        <taxon>Epilachninae</taxon>
        <taxon>Epilachnini</taxon>
        <taxon>Henosepilachna</taxon>
    </lineage>
</organism>